<proteinExistence type="inferred from homology"/>
<feature type="transmembrane region" description="Helical" evidence="9">
    <location>
        <begin position="100"/>
        <end position="117"/>
    </location>
</feature>
<evidence type="ECO:0000256" key="2">
    <source>
        <dbReference type="ARBA" id="ARBA00022448"/>
    </source>
</evidence>
<comment type="caution">
    <text evidence="10">The sequence shown here is derived from an EMBL/GenBank/DDBJ whole genome shotgun (WGS) entry which is preliminary data.</text>
</comment>
<dbReference type="AlphaFoldDB" id="A0A1R2BJU6"/>
<comment type="similarity">
    <text evidence="7 8">Belongs to the MPDU1 (TC 2.A.43.3) family.</text>
</comment>
<evidence type="ECO:0000313" key="11">
    <source>
        <dbReference type="Proteomes" id="UP000187209"/>
    </source>
</evidence>
<feature type="transmembrane region" description="Helical" evidence="9">
    <location>
        <begin position="148"/>
        <end position="166"/>
    </location>
</feature>
<evidence type="ECO:0000256" key="6">
    <source>
        <dbReference type="ARBA" id="ARBA00023136"/>
    </source>
</evidence>
<sequence length="238" mass="26892">MLVLMLLGLAQALNPEECIVKLLNYEIDKQCFSLLLSKALGYSIVGASLMLKFPQIIKIYKNSSVAGISLTSFYFEALGFSIMAAYGLHRQQPFSTYGEYAIVSVQCLIQVILYWTLGGVSRKHIITAANGFMFLWFIPLFGNMLPEYFWNYVPIYCIGMNSIVKISQILTNHNNGSTGNLSFITNFMNFMGTIVRIFTTLAELSDSLLLLNYAWGALLNLIIIFQFVIYWNTKSKTN</sequence>
<dbReference type="Proteomes" id="UP000187209">
    <property type="component" value="Unassembled WGS sequence"/>
</dbReference>
<dbReference type="PIRSF" id="PIRSF023381">
    <property type="entry name" value="MannP-dilichol_defect-1p"/>
    <property type="match status" value="1"/>
</dbReference>
<dbReference type="OrthoDB" id="312029at2759"/>
<organism evidence="10 11">
    <name type="scientific">Stentor coeruleus</name>
    <dbReference type="NCBI Taxonomy" id="5963"/>
    <lineage>
        <taxon>Eukaryota</taxon>
        <taxon>Sar</taxon>
        <taxon>Alveolata</taxon>
        <taxon>Ciliophora</taxon>
        <taxon>Postciliodesmatophora</taxon>
        <taxon>Heterotrichea</taxon>
        <taxon>Heterotrichida</taxon>
        <taxon>Stentoridae</taxon>
        <taxon>Stentor</taxon>
    </lineage>
</organism>
<keyword evidence="4" id="KW-0677">Repeat</keyword>
<keyword evidence="5 8" id="KW-1133">Transmembrane helix</keyword>
<protein>
    <recommendedName>
        <fullName evidence="8">Mannose-P-dolichol utilization defect 1 protein homolog</fullName>
    </recommendedName>
</protein>
<gene>
    <name evidence="10" type="ORF">SteCoe_23518</name>
</gene>
<reference evidence="10 11" key="1">
    <citation type="submission" date="2016-11" db="EMBL/GenBank/DDBJ databases">
        <title>The macronuclear genome of Stentor coeruleus: a giant cell with tiny introns.</title>
        <authorList>
            <person name="Slabodnick M."/>
            <person name="Ruby J.G."/>
            <person name="Reiff S.B."/>
            <person name="Swart E.C."/>
            <person name="Gosai S."/>
            <person name="Prabakaran S."/>
            <person name="Witkowska E."/>
            <person name="Larue G.E."/>
            <person name="Fisher S."/>
            <person name="Freeman R.M."/>
            <person name="Gunawardena J."/>
            <person name="Chu W."/>
            <person name="Stover N.A."/>
            <person name="Gregory B.D."/>
            <person name="Nowacki M."/>
            <person name="Derisi J."/>
            <person name="Roy S.W."/>
            <person name="Marshall W.F."/>
            <person name="Sood P."/>
        </authorList>
    </citation>
    <scope>NUCLEOTIDE SEQUENCE [LARGE SCALE GENOMIC DNA]</scope>
    <source>
        <strain evidence="10">WM001</strain>
    </source>
</reference>
<dbReference type="SMART" id="SM00679">
    <property type="entry name" value="CTNS"/>
    <property type="match status" value="2"/>
</dbReference>
<evidence type="ECO:0000313" key="10">
    <source>
        <dbReference type="EMBL" id="OMJ77001.1"/>
    </source>
</evidence>
<name>A0A1R2BJU6_9CILI</name>
<keyword evidence="6 8" id="KW-0472">Membrane</keyword>
<dbReference type="Pfam" id="PF04193">
    <property type="entry name" value="PQ-loop"/>
    <property type="match status" value="2"/>
</dbReference>
<evidence type="ECO:0000256" key="8">
    <source>
        <dbReference type="PIRNR" id="PIRNR023381"/>
    </source>
</evidence>
<feature type="transmembrane region" description="Helical" evidence="9">
    <location>
        <begin position="124"/>
        <end position="142"/>
    </location>
</feature>
<evidence type="ECO:0000256" key="5">
    <source>
        <dbReference type="ARBA" id="ARBA00022989"/>
    </source>
</evidence>
<evidence type="ECO:0000256" key="3">
    <source>
        <dbReference type="ARBA" id="ARBA00022692"/>
    </source>
</evidence>
<feature type="transmembrane region" description="Helical" evidence="9">
    <location>
        <begin position="34"/>
        <end position="53"/>
    </location>
</feature>
<accession>A0A1R2BJU6</accession>
<dbReference type="InterPro" id="IPR016817">
    <property type="entry name" value="MannP-dilichol_defect-1"/>
</dbReference>
<feature type="transmembrane region" description="Helical" evidence="9">
    <location>
        <begin position="210"/>
        <end position="231"/>
    </location>
</feature>
<dbReference type="PANTHER" id="PTHR12226">
    <property type="entry name" value="MANNOSE-P-DOLICHOL UTILIZATION DEFECT 1 LEC35 -RELATED"/>
    <property type="match status" value="1"/>
</dbReference>
<evidence type="ECO:0000256" key="7">
    <source>
        <dbReference type="ARBA" id="ARBA00038475"/>
    </source>
</evidence>
<dbReference type="Gene3D" id="1.20.1280.290">
    <property type="match status" value="2"/>
</dbReference>
<dbReference type="GO" id="GO:0016020">
    <property type="term" value="C:membrane"/>
    <property type="evidence" value="ECO:0007669"/>
    <property type="project" value="UniProtKB-SubCell"/>
</dbReference>
<feature type="transmembrane region" description="Helical" evidence="9">
    <location>
        <begin position="65"/>
        <end position="88"/>
    </location>
</feature>
<keyword evidence="3 8" id="KW-0812">Transmembrane</keyword>
<keyword evidence="2" id="KW-0813">Transport</keyword>
<evidence type="ECO:0000256" key="1">
    <source>
        <dbReference type="ARBA" id="ARBA00004141"/>
    </source>
</evidence>
<dbReference type="PANTHER" id="PTHR12226:SF2">
    <property type="entry name" value="MANNOSE-P-DOLICHOL UTILIZATION DEFECT 1 PROTEIN"/>
    <property type="match status" value="1"/>
</dbReference>
<comment type="subcellular location">
    <subcellularLocation>
        <location evidence="1 8">Membrane</location>
        <topology evidence="1 8">Multi-pass membrane protein</topology>
    </subcellularLocation>
</comment>
<feature type="transmembrane region" description="Helical" evidence="9">
    <location>
        <begin position="178"/>
        <end position="198"/>
    </location>
</feature>
<evidence type="ECO:0000256" key="4">
    <source>
        <dbReference type="ARBA" id="ARBA00022737"/>
    </source>
</evidence>
<evidence type="ECO:0000256" key="9">
    <source>
        <dbReference type="SAM" id="Phobius"/>
    </source>
</evidence>
<keyword evidence="11" id="KW-1185">Reference proteome</keyword>
<dbReference type="InterPro" id="IPR006603">
    <property type="entry name" value="PQ-loop_rpt"/>
</dbReference>
<dbReference type="EMBL" id="MPUH01000599">
    <property type="protein sequence ID" value="OMJ77001.1"/>
    <property type="molecule type" value="Genomic_DNA"/>
</dbReference>